<dbReference type="Pfam" id="PF02470">
    <property type="entry name" value="MlaD"/>
    <property type="match status" value="1"/>
</dbReference>
<organism evidence="3 4">
    <name type="scientific">Nocardioides kribbensis</name>
    <dbReference type="NCBI Taxonomy" id="305517"/>
    <lineage>
        <taxon>Bacteria</taxon>
        <taxon>Bacillati</taxon>
        <taxon>Actinomycetota</taxon>
        <taxon>Actinomycetes</taxon>
        <taxon>Propionibacteriales</taxon>
        <taxon>Nocardioidaceae</taxon>
        <taxon>Nocardioides</taxon>
    </lineage>
</organism>
<evidence type="ECO:0000259" key="2">
    <source>
        <dbReference type="Pfam" id="PF11887"/>
    </source>
</evidence>
<name>A0ABV1P0R0_9ACTN</name>
<evidence type="ECO:0000313" key="4">
    <source>
        <dbReference type="Proteomes" id="UP001482520"/>
    </source>
</evidence>
<dbReference type="Proteomes" id="UP001482520">
    <property type="component" value="Unassembled WGS sequence"/>
</dbReference>
<evidence type="ECO:0000259" key="1">
    <source>
        <dbReference type="Pfam" id="PF02470"/>
    </source>
</evidence>
<dbReference type="InterPro" id="IPR003399">
    <property type="entry name" value="Mce/MlaD"/>
</dbReference>
<keyword evidence="4" id="KW-1185">Reference proteome</keyword>
<dbReference type="InterPro" id="IPR024516">
    <property type="entry name" value="Mce_C"/>
</dbReference>
<dbReference type="NCBIfam" id="TIGR00996">
    <property type="entry name" value="Mtu_fam_mce"/>
    <property type="match status" value="1"/>
</dbReference>
<accession>A0ABV1P0R0</accession>
<dbReference type="EMBL" id="JBEGDP010000016">
    <property type="protein sequence ID" value="MEQ7848349.1"/>
    <property type="molecule type" value="Genomic_DNA"/>
</dbReference>
<evidence type="ECO:0000313" key="3">
    <source>
        <dbReference type="EMBL" id="MEQ7848349.1"/>
    </source>
</evidence>
<dbReference type="Pfam" id="PF11887">
    <property type="entry name" value="Mce4_CUP1"/>
    <property type="match status" value="1"/>
</dbReference>
<proteinExistence type="predicted"/>
<protein>
    <submittedName>
        <fullName evidence="3">MCE family protein</fullName>
    </submittedName>
</protein>
<reference evidence="3 4" key="1">
    <citation type="submission" date="2024-02" db="EMBL/GenBank/DDBJ databases">
        <title>Full genome sequence of Nocardioides kribbensis.</title>
        <authorList>
            <person name="Poletto B.L."/>
            <person name="Silva G."/>
            <person name="Galante D."/>
            <person name="Campos K.R."/>
            <person name="Santos M.B.N."/>
            <person name="Sacchi C.T."/>
        </authorList>
    </citation>
    <scope>NUCLEOTIDE SEQUENCE [LARGE SCALE GENOMIC DNA]</scope>
    <source>
        <strain evidence="3 4">O4R</strain>
    </source>
</reference>
<dbReference type="PANTHER" id="PTHR33371">
    <property type="entry name" value="INTERMEMBRANE PHOSPHOLIPID TRANSPORT SYSTEM BINDING PROTEIN MLAD-RELATED"/>
    <property type="match status" value="1"/>
</dbReference>
<dbReference type="RefSeq" id="WP_349804999.1">
    <property type="nucleotide sequence ID" value="NZ_JBEGDP010000016.1"/>
</dbReference>
<sequence length="492" mass="52338">MRRHATRPAERRRPVRRGARALVGLALGSMLLSGCDFDVYQIPLPGGPDVGDNPMEIEVVFSDVLDLVPQSTVKVNDVTVGQVKDIELEDYAATVTLEIQDDTELPADAVATIRQTSLLGEKFVSLAAPTDGGSGRLEDGDEIPIERTGQNPEVEEVLGALSLVLNGGGVAQLKTIAGELNNALEGREDSARSVLTQVDTLVSNLDDNKADIVDAIESLNRLALAVKEEQPTINAALEELPSAITSLDRQRDDLVRMLQSLNRLGDVGVRVIRASKADTIEVVRQLQPVLGQLAASGDNFVKAFNAFLTYPFVDEVVGRDPQVARNLQVGDYTNLSVQLDLDLSLGITGIPTELPTLLPTELDPTAIVDNVLKCLQSGDLTSKACRDVLNTPAALLELRELCRKPKNKDKAVCTLLNQVPGLPELPGLPDLPGLGGSTGGGGLLDGLLRPGALPGDGTASQAFGERGPTMQEMTQMFDPGLVQLLVPAAVVR</sequence>
<feature type="domain" description="Mce/MlaD" evidence="1">
    <location>
        <begin position="56"/>
        <end position="127"/>
    </location>
</feature>
<dbReference type="PROSITE" id="PS51257">
    <property type="entry name" value="PROKAR_LIPOPROTEIN"/>
    <property type="match status" value="1"/>
</dbReference>
<dbReference type="PANTHER" id="PTHR33371:SF15">
    <property type="entry name" value="LIPOPROTEIN LPRN"/>
    <property type="match status" value="1"/>
</dbReference>
<dbReference type="InterPro" id="IPR052336">
    <property type="entry name" value="MlaD_Phospholipid_Transporter"/>
</dbReference>
<dbReference type="InterPro" id="IPR005693">
    <property type="entry name" value="Mce"/>
</dbReference>
<gene>
    <name evidence="3" type="ORF">V6R90_13765</name>
</gene>
<comment type="caution">
    <text evidence="3">The sequence shown here is derived from an EMBL/GenBank/DDBJ whole genome shotgun (WGS) entry which is preliminary data.</text>
</comment>
<feature type="domain" description="Mammalian cell entry C-terminal" evidence="2">
    <location>
        <begin position="135"/>
        <end position="302"/>
    </location>
</feature>